<dbReference type="CDD" id="cd02440">
    <property type="entry name" value="AdoMet_MTases"/>
    <property type="match status" value="1"/>
</dbReference>
<dbReference type="PANTHER" id="PTHR22809:SF14">
    <property type="entry name" value="TRNA N(3)-METHYLCYTIDINE METHYLTRANSFERASE"/>
    <property type="match status" value="1"/>
</dbReference>
<protein>
    <recommendedName>
        <fullName evidence="5">Methyltransferase domain-containing protein</fullName>
    </recommendedName>
</protein>
<feature type="compositionally biased region" description="Low complexity" evidence="4">
    <location>
        <begin position="329"/>
        <end position="338"/>
    </location>
</feature>
<keyword evidence="2" id="KW-0489">Methyltransferase</keyword>
<feature type="compositionally biased region" description="Basic and acidic residues" evidence="4">
    <location>
        <begin position="101"/>
        <end position="119"/>
    </location>
</feature>
<evidence type="ECO:0000256" key="3">
    <source>
        <dbReference type="ARBA" id="ARBA00022679"/>
    </source>
</evidence>
<dbReference type="PANTHER" id="PTHR22809">
    <property type="entry name" value="METHYLTRANSFERASE-RELATED"/>
    <property type="match status" value="1"/>
</dbReference>
<dbReference type="SUPFAM" id="SSF53335">
    <property type="entry name" value="S-adenosyl-L-methionine-dependent methyltransferases"/>
    <property type="match status" value="1"/>
</dbReference>
<dbReference type="Proteomes" id="UP000247498">
    <property type="component" value="Unassembled WGS sequence"/>
</dbReference>
<accession>A0A2V0PJL8</accession>
<feature type="region of interest" description="Disordered" evidence="4">
    <location>
        <begin position="101"/>
        <end position="124"/>
    </location>
</feature>
<dbReference type="OrthoDB" id="417697at2759"/>
<dbReference type="FunCoup" id="A0A2V0PJL8">
    <property type="interactions" value="1905"/>
</dbReference>
<evidence type="ECO:0000256" key="2">
    <source>
        <dbReference type="ARBA" id="ARBA00022603"/>
    </source>
</evidence>
<dbReference type="GO" id="GO:0008173">
    <property type="term" value="F:RNA methyltransferase activity"/>
    <property type="evidence" value="ECO:0007669"/>
    <property type="project" value="UniProtKB-ARBA"/>
</dbReference>
<evidence type="ECO:0000259" key="5">
    <source>
        <dbReference type="Pfam" id="PF13649"/>
    </source>
</evidence>
<dbReference type="InterPro" id="IPR041698">
    <property type="entry name" value="Methyltransf_25"/>
</dbReference>
<sequence>MAVSQATRRTNRGGYIGTGNTPASQYHSADFDYAEHLRACAPLIEAQLAAALALRRAGVAAPAPEALGGRYDGGEAGGGEDGAPRLSARARRRLRNAELKAARAAERRAQAEQQQREAEAALSDRPAAEAEAAAALQADGQLQTEGGAWELFFQAHPSAKFFRERRYLALSFPSLGADAALEHIVELGAGCGSSILPLLKMHPRARATVCDVSATSLRQLLAAAAADGIAPSRIRAFVADATDPGLSARLAADPGDACLIMFTLSAVPPVGPRGMGAMLANAAASLRRGGRLCVRDHARGDLVQLRIPPQQVVFAADADGPDGGGGGSSSSSSSSSSSGRERSGGGGGSSSISSSSGGGGGGGGDGGGAVASEGSSGGGDGGADASRSASPLLDTRTGAFWYRRGDGTLAYFYTADELAAMGEAAGLAVERAEYACVVNANRRSGQELRRCFVTCEWFKR</sequence>
<proteinExistence type="inferred from homology"/>
<dbReference type="EMBL" id="BDRX01000180">
    <property type="protein sequence ID" value="GBF99916.1"/>
    <property type="molecule type" value="Genomic_DNA"/>
</dbReference>
<gene>
    <name evidence="6" type="ORF">Rsub_12824</name>
</gene>
<dbReference type="GO" id="GO:0008757">
    <property type="term" value="F:S-adenosylmethionine-dependent methyltransferase activity"/>
    <property type="evidence" value="ECO:0007669"/>
    <property type="project" value="UniProtKB-ARBA"/>
</dbReference>
<feature type="region of interest" description="Disordered" evidence="4">
    <location>
        <begin position="64"/>
        <end position="87"/>
    </location>
</feature>
<dbReference type="InterPro" id="IPR026113">
    <property type="entry name" value="METTL2/6/8-like"/>
</dbReference>
<name>A0A2V0PJL8_9CHLO</name>
<evidence type="ECO:0000256" key="1">
    <source>
        <dbReference type="ARBA" id="ARBA00009725"/>
    </source>
</evidence>
<evidence type="ECO:0000256" key="4">
    <source>
        <dbReference type="SAM" id="MobiDB-lite"/>
    </source>
</evidence>
<reference evidence="6 7" key="1">
    <citation type="journal article" date="2018" name="Sci. Rep.">
        <title>Raphidocelis subcapitata (=Pseudokirchneriella subcapitata) provides an insight into genome evolution and environmental adaptations in the Sphaeropleales.</title>
        <authorList>
            <person name="Suzuki S."/>
            <person name="Yamaguchi H."/>
            <person name="Nakajima N."/>
            <person name="Kawachi M."/>
        </authorList>
    </citation>
    <scope>NUCLEOTIDE SEQUENCE [LARGE SCALE GENOMIC DNA]</scope>
    <source>
        <strain evidence="6 7">NIES-35</strain>
    </source>
</reference>
<evidence type="ECO:0000313" key="6">
    <source>
        <dbReference type="EMBL" id="GBF99916.1"/>
    </source>
</evidence>
<feature type="region of interest" description="Disordered" evidence="4">
    <location>
        <begin position="1"/>
        <end position="24"/>
    </location>
</feature>
<comment type="similarity">
    <text evidence="1">Belongs to the methyltransferase superfamily. METL family.</text>
</comment>
<organism evidence="6 7">
    <name type="scientific">Raphidocelis subcapitata</name>
    <dbReference type="NCBI Taxonomy" id="307507"/>
    <lineage>
        <taxon>Eukaryota</taxon>
        <taxon>Viridiplantae</taxon>
        <taxon>Chlorophyta</taxon>
        <taxon>core chlorophytes</taxon>
        <taxon>Chlorophyceae</taxon>
        <taxon>CS clade</taxon>
        <taxon>Sphaeropleales</taxon>
        <taxon>Selenastraceae</taxon>
        <taxon>Raphidocelis</taxon>
    </lineage>
</organism>
<feature type="domain" description="Methyltransferase" evidence="5">
    <location>
        <begin position="184"/>
        <end position="290"/>
    </location>
</feature>
<dbReference type="InterPro" id="IPR029063">
    <property type="entry name" value="SAM-dependent_MTases_sf"/>
</dbReference>
<keyword evidence="7" id="KW-1185">Reference proteome</keyword>
<dbReference type="Pfam" id="PF13649">
    <property type="entry name" value="Methyltransf_25"/>
    <property type="match status" value="1"/>
</dbReference>
<evidence type="ECO:0000313" key="7">
    <source>
        <dbReference type="Proteomes" id="UP000247498"/>
    </source>
</evidence>
<keyword evidence="3" id="KW-0808">Transferase</keyword>
<dbReference type="Gene3D" id="3.40.50.150">
    <property type="entry name" value="Vaccinia Virus protein VP39"/>
    <property type="match status" value="1"/>
</dbReference>
<dbReference type="GO" id="GO:0032259">
    <property type="term" value="P:methylation"/>
    <property type="evidence" value="ECO:0007669"/>
    <property type="project" value="UniProtKB-KW"/>
</dbReference>
<feature type="region of interest" description="Disordered" evidence="4">
    <location>
        <begin position="315"/>
        <end position="390"/>
    </location>
</feature>
<dbReference type="InParanoid" id="A0A2V0PJL8"/>
<feature type="compositionally biased region" description="Gly residues" evidence="4">
    <location>
        <begin position="356"/>
        <end position="382"/>
    </location>
</feature>
<comment type="caution">
    <text evidence="6">The sequence shown here is derived from an EMBL/GenBank/DDBJ whole genome shotgun (WGS) entry which is preliminary data.</text>
</comment>
<dbReference type="AlphaFoldDB" id="A0A2V0PJL8"/>
<feature type="compositionally biased region" description="Gly residues" evidence="4">
    <location>
        <begin position="70"/>
        <end position="81"/>
    </location>
</feature>